<dbReference type="InterPro" id="IPR050964">
    <property type="entry name" value="Striated_Muscle_Regulatory"/>
</dbReference>
<keyword evidence="4" id="KW-0393">Immunoglobulin domain</keyword>
<dbReference type="InterPro" id="IPR013783">
    <property type="entry name" value="Ig-like_fold"/>
</dbReference>
<evidence type="ECO:0000313" key="9">
    <source>
        <dbReference type="Proteomes" id="UP000694568"/>
    </source>
</evidence>
<dbReference type="PROSITE" id="PS50835">
    <property type="entry name" value="IG_LIKE"/>
    <property type="match status" value="3"/>
</dbReference>
<keyword evidence="3" id="KW-0677">Repeat</keyword>
<sequence length="1147" mass="128743">MFKIRRAKEEEPTAPGQVRIKKKSRVPGVMITQYVEELPEGMATPDFTRKPISLTIQEGKVKYHGNLQSSHYWQTNTDCEITMTMSDTYKCYAKNEYGIAVVTATLNIIEVGFKKTQALQEARTVCFVFFRRVDPEAKEEKKPEIDERFWELLMSADKKDYESICAQYGVTDFRGMLKKLSERKIEREQEQERVVERLCNLKPIELKDDGDAEFELEMSLKDPTSKIFIYKDGVMIPYDVDAEVKHGLKQVGKKFVFSINGVDPDDAGLYQVEVDGVKIFSTDFKLPPVEFLVKIQDVKAEEREDAVFECVISHPLKKINWTGKNVPLEQGDKYDIIVSEDMLIHTLVVKDCKLLDKGIYAAVTGQNCCNAWLIVEADSEPNSQGKKKARKTTRAGGGGAELLKIAEEQRAKVQKDREELIAKAKAEAEAAAAAAAAAAAEKAEAEAKVSNVRYFHLDPGVYFTGGLSDVTAIIGTDAELVCRLSSEDCDAVWYKDGNEVRMTTDDICIVKDGTYRKLIIKNCKEEDSGKYRCEADGRKTEAALSVEDPPRINADDLTEFIKPVIIKTGKDAAFKLSFVGREPMKIQWYNEGEELLEDTHIKIEKSSSHSRLLLTKCQRKTTGEIKIKIKNECGTTEAISQLVVLDKPTPPLGPVDIIESSAACIDFKWRTPKDNGGSPITDYILERQQIGRNSWKKLGKIGPEAKYRDTDVDHGRKYCYHIRAETDQGISEMMETDDIQAGTKAYPGPPSTPKIISAFKDCINLAWSAPTNTGGTNILGYNIEKRKNGSNLWGHVNPLDEPIREKKYAVKDVVEGFEYEFRVSAINISGAGEPSTPSEFVFARDPKIRPQFTDKKMKNFVVMKAGNSARINFNFKASPIPAVKWLKDGHPVPKRVTVSNTDTSSQLMIPSSERHDTGIYTIIVKNLVGQETSSVEIRVTDDPKPPGPVELEENVSGTVTVSWTPSPDETKDDRLHYMITKHDSVKRNWQTVADHLFNNKFTVINIMPGREYKFRVYTKNDMGLSKPSESAIWELSKIPLSQNNYSGKTPPSFSVPLKMHKSPESYECYMSCAVTGNPKPYVTWYRNNISLNTNTNYYITNTCGVCSMVILKVGPKDSGDYTVIAENTLGRVECSTKLVVEGKKTFK</sequence>
<dbReference type="Gene3D" id="2.60.40.10">
    <property type="entry name" value="Immunoglobulins"/>
    <property type="match status" value="9"/>
</dbReference>
<dbReference type="SMART" id="SM00060">
    <property type="entry name" value="FN3"/>
    <property type="match status" value="3"/>
</dbReference>
<dbReference type="SUPFAM" id="SSF48726">
    <property type="entry name" value="Immunoglobulin"/>
    <property type="match status" value="5"/>
</dbReference>
<reference evidence="8" key="2">
    <citation type="submission" date="2025-09" db="UniProtKB">
        <authorList>
            <consortium name="Ensembl"/>
        </authorList>
    </citation>
    <scope>IDENTIFICATION</scope>
</reference>
<name>A0A8D0AKZ0_SANLU</name>
<evidence type="ECO:0000259" key="6">
    <source>
        <dbReference type="PROSITE" id="PS50835"/>
    </source>
</evidence>
<keyword evidence="2" id="KW-0963">Cytoplasm</keyword>
<dbReference type="FunFam" id="2.60.40.10:FF:001401">
    <property type="entry name" value="immunoglobulin-like and fibronectin type III domain-containing protein 1"/>
    <property type="match status" value="1"/>
</dbReference>
<feature type="domain" description="Fibronectin type-III" evidence="7">
    <location>
        <begin position="749"/>
        <end position="846"/>
    </location>
</feature>
<dbReference type="InterPro" id="IPR040849">
    <property type="entry name" value="MyBP-C_THB"/>
</dbReference>
<dbReference type="InterPro" id="IPR003961">
    <property type="entry name" value="FN3_dom"/>
</dbReference>
<dbReference type="FunFam" id="2.60.40.10:FF:001097">
    <property type="entry name" value="Immunoglobulin-like and fibronectin type III domain-containing protein 1"/>
    <property type="match status" value="1"/>
</dbReference>
<dbReference type="SMART" id="SM00408">
    <property type="entry name" value="IGc2"/>
    <property type="match status" value="3"/>
</dbReference>
<organism evidence="8 9">
    <name type="scientific">Sander lucioperca</name>
    <name type="common">Pike-perch</name>
    <name type="synonym">Perca lucioperca</name>
    <dbReference type="NCBI Taxonomy" id="283035"/>
    <lineage>
        <taxon>Eukaryota</taxon>
        <taxon>Metazoa</taxon>
        <taxon>Chordata</taxon>
        <taxon>Craniata</taxon>
        <taxon>Vertebrata</taxon>
        <taxon>Euteleostomi</taxon>
        <taxon>Actinopterygii</taxon>
        <taxon>Neopterygii</taxon>
        <taxon>Teleostei</taxon>
        <taxon>Neoteleostei</taxon>
        <taxon>Acanthomorphata</taxon>
        <taxon>Eupercaria</taxon>
        <taxon>Perciformes</taxon>
        <taxon>Percoidei</taxon>
        <taxon>Percidae</taxon>
        <taxon>Luciopercinae</taxon>
        <taxon>Sander</taxon>
    </lineage>
</organism>
<feature type="domain" description="Ig-like" evidence="6">
    <location>
        <begin position="459"/>
        <end position="545"/>
    </location>
</feature>
<dbReference type="InterPro" id="IPR036179">
    <property type="entry name" value="Ig-like_dom_sf"/>
</dbReference>
<dbReference type="Pfam" id="PF07679">
    <property type="entry name" value="I-set"/>
    <property type="match status" value="5"/>
</dbReference>
<evidence type="ECO:0000259" key="7">
    <source>
        <dbReference type="PROSITE" id="PS50853"/>
    </source>
</evidence>
<gene>
    <name evidence="8" type="primary">LOC116051466</name>
</gene>
<evidence type="ECO:0000313" key="8">
    <source>
        <dbReference type="Ensembl" id="ENSSLUP00000055902.1"/>
    </source>
</evidence>
<dbReference type="FunFam" id="2.60.40.10:FF:001232">
    <property type="entry name" value="Immunoglobulin-like and fibronectin type III domain-containing 1"/>
    <property type="match status" value="1"/>
</dbReference>
<evidence type="ECO:0000256" key="2">
    <source>
        <dbReference type="ARBA" id="ARBA00022490"/>
    </source>
</evidence>
<dbReference type="FunFam" id="2.60.40.10:FF:000425">
    <property type="entry name" value="Myosin light chain kinase"/>
    <property type="match status" value="1"/>
</dbReference>
<dbReference type="PRINTS" id="PR00014">
    <property type="entry name" value="FNTYPEIII"/>
</dbReference>
<dbReference type="InterPro" id="IPR013098">
    <property type="entry name" value="Ig_I-set"/>
</dbReference>
<dbReference type="FunFam" id="2.60.40.10:FF:002294">
    <property type="entry name" value="Immunoglobulin-like and fibronectin type III domain-containing 1, tandem duplicate 3"/>
    <property type="match status" value="1"/>
</dbReference>
<dbReference type="FunFam" id="2.60.40.10:FF:001066">
    <property type="entry name" value="Obscurin-like protein 1 isoform 3"/>
    <property type="match status" value="1"/>
</dbReference>
<dbReference type="FunFam" id="2.60.40.10:FF:001438">
    <property type="entry name" value="Immunoglobulin-like and fibronectin type III domain-containing protein 1"/>
    <property type="match status" value="1"/>
</dbReference>
<dbReference type="InterPro" id="IPR003599">
    <property type="entry name" value="Ig_sub"/>
</dbReference>
<accession>A0A8D0AKZ0</accession>
<evidence type="ECO:0000256" key="5">
    <source>
        <dbReference type="SAM" id="Coils"/>
    </source>
</evidence>
<protein>
    <submittedName>
        <fullName evidence="8">Immunoglobulin like and fibronectin type III domain containing 1, tandem duplicate 3</fullName>
    </submittedName>
</protein>
<dbReference type="Proteomes" id="UP000694568">
    <property type="component" value="Unplaced"/>
</dbReference>
<dbReference type="SMART" id="SM00409">
    <property type="entry name" value="IG"/>
    <property type="match status" value="5"/>
</dbReference>
<dbReference type="PANTHER" id="PTHR13817">
    <property type="entry name" value="TITIN"/>
    <property type="match status" value="1"/>
</dbReference>
<dbReference type="GO" id="GO:0031430">
    <property type="term" value="C:M band"/>
    <property type="evidence" value="ECO:0007669"/>
    <property type="project" value="TreeGrafter"/>
</dbReference>
<feature type="domain" description="Ig-like" evidence="6">
    <location>
        <begin position="1051"/>
        <end position="1139"/>
    </location>
</feature>
<dbReference type="InterPro" id="IPR007110">
    <property type="entry name" value="Ig-like_dom"/>
</dbReference>
<dbReference type="InterPro" id="IPR036116">
    <property type="entry name" value="FN3_sf"/>
</dbReference>
<evidence type="ECO:0000256" key="3">
    <source>
        <dbReference type="ARBA" id="ARBA00022737"/>
    </source>
</evidence>
<dbReference type="CDD" id="cd00063">
    <property type="entry name" value="FN3"/>
    <property type="match status" value="3"/>
</dbReference>
<dbReference type="GO" id="GO:0045214">
    <property type="term" value="P:sarcomere organization"/>
    <property type="evidence" value="ECO:0007669"/>
    <property type="project" value="TreeGrafter"/>
</dbReference>
<dbReference type="Pfam" id="PF18362">
    <property type="entry name" value="THB"/>
    <property type="match status" value="1"/>
</dbReference>
<dbReference type="FunFam" id="2.60.40.10:FF:000031">
    <property type="entry name" value="Myosin-binding protein C, slow type"/>
    <property type="match status" value="1"/>
</dbReference>
<dbReference type="PANTHER" id="PTHR13817:SF180">
    <property type="entry name" value="IMMUNOGLOBULIN-LIKE AND FIBRONECTIN TYPE III DOMAIN-CONTAINING 1, TANDEM DUPLICATE 3-RELATED"/>
    <property type="match status" value="1"/>
</dbReference>
<feature type="domain" description="Fibronectin type-III" evidence="7">
    <location>
        <begin position="650"/>
        <end position="746"/>
    </location>
</feature>
<reference evidence="8" key="1">
    <citation type="submission" date="2025-08" db="UniProtKB">
        <authorList>
            <consortium name="Ensembl"/>
        </authorList>
    </citation>
    <scope>IDENTIFICATION</scope>
</reference>
<keyword evidence="9" id="KW-1185">Reference proteome</keyword>
<dbReference type="PROSITE" id="PS50853">
    <property type="entry name" value="FN3"/>
    <property type="match status" value="3"/>
</dbReference>
<dbReference type="AlphaFoldDB" id="A0A8D0AKZ0"/>
<comment type="subcellular location">
    <subcellularLocation>
        <location evidence="1">Cytoplasm</location>
    </subcellularLocation>
</comment>
<feature type="domain" description="Fibronectin type-III" evidence="7">
    <location>
        <begin position="945"/>
        <end position="1041"/>
    </location>
</feature>
<keyword evidence="5" id="KW-0175">Coiled coil</keyword>
<evidence type="ECO:0000256" key="1">
    <source>
        <dbReference type="ARBA" id="ARBA00004496"/>
    </source>
</evidence>
<proteinExistence type="predicted"/>
<dbReference type="Ensembl" id="ENSSLUT00000057538.1">
    <property type="protein sequence ID" value="ENSSLUP00000055902.1"/>
    <property type="gene ID" value="ENSSLUG00000024134.1"/>
</dbReference>
<evidence type="ECO:0000256" key="4">
    <source>
        <dbReference type="ARBA" id="ARBA00023319"/>
    </source>
</evidence>
<dbReference type="Pfam" id="PF00041">
    <property type="entry name" value="fn3"/>
    <property type="match status" value="2"/>
</dbReference>
<feature type="domain" description="Ig-like" evidence="6">
    <location>
        <begin position="850"/>
        <end position="940"/>
    </location>
</feature>
<dbReference type="InterPro" id="IPR003598">
    <property type="entry name" value="Ig_sub2"/>
</dbReference>
<feature type="coiled-coil region" evidence="5">
    <location>
        <begin position="403"/>
        <end position="448"/>
    </location>
</feature>
<dbReference type="SUPFAM" id="SSF49265">
    <property type="entry name" value="Fibronectin type III"/>
    <property type="match status" value="2"/>
</dbReference>
<dbReference type="GeneTree" id="ENSGT00940000160123"/>